<reference evidence="1 2" key="1">
    <citation type="journal article" date="2022" name="Genome Biol. Evol.">
        <title>The Spruce Budworm Genome: Reconstructing the Evolutionary History of Antifreeze Proteins.</title>
        <authorList>
            <person name="Beliveau C."/>
            <person name="Gagne P."/>
            <person name="Picq S."/>
            <person name="Vernygora O."/>
            <person name="Keeling C.I."/>
            <person name="Pinkney K."/>
            <person name="Doucet D."/>
            <person name="Wen F."/>
            <person name="Johnston J.S."/>
            <person name="Maaroufi H."/>
            <person name="Boyle B."/>
            <person name="Laroche J."/>
            <person name="Dewar K."/>
            <person name="Juretic N."/>
            <person name="Blackburn G."/>
            <person name="Nisole A."/>
            <person name="Brunet B."/>
            <person name="Brandao M."/>
            <person name="Lumley L."/>
            <person name="Duan J."/>
            <person name="Quan G."/>
            <person name="Lucarotti C.J."/>
            <person name="Roe A.D."/>
            <person name="Sperling F.A.H."/>
            <person name="Levesque R.C."/>
            <person name="Cusson M."/>
        </authorList>
    </citation>
    <scope>NUCLEOTIDE SEQUENCE [LARGE SCALE GENOMIC DNA]</scope>
    <source>
        <strain evidence="1">Glfc:IPQL:Cfum</strain>
    </source>
</reference>
<dbReference type="EMBL" id="CM046124">
    <property type="protein sequence ID" value="KAI8433152.1"/>
    <property type="molecule type" value="Genomic_DNA"/>
</dbReference>
<keyword evidence="2" id="KW-1185">Reference proteome</keyword>
<dbReference type="Proteomes" id="UP001064048">
    <property type="component" value="Chromosome 24"/>
</dbReference>
<gene>
    <name evidence="1" type="ORF">MSG28_013998</name>
</gene>
<comment type="caution">
    <text evidence="1">The sequence shown here is derived from an EMBL/GenBank/DDBJ whole genome shotgun (WGS) entry which is preliminary data.</text>
</comment>
<proteinExistence type="predicted"/>
<name>A0ACC0K9P5_CHOFU</name>
<organism evidence="1 2">
    <name type="scientific">Choristoneura fumiferana</name>
    <name type="common">Spruce budworm moth</name>
    <name type="synonym">Archips fumiferana</name>
    <dbReference type="NCBI Taxonomy" id="7141"/>
    <lineage>
        <taxon>Eukaryota</taxon>
        <taxon>Metazoa</taxon>
        <taxon>Ecdysozoa</taxon>
        <taxon>Arthropoda</taxon>
        <taxon>Hexapoda</taxon>
        <taxon>Insecta</taxon>
        <taxon>Pterygota</taxon>
        <taxon>Neoptera</taxon>
        <taxon>Endopterygota</taxon>
        <taxon>Lepidoptera</taxon>
        <taxon>Glossata</taxon>
        <taxon>Ditrysia</taxon>
        <taxon>Tortricoidea</taxon>
        <taxon>Tortricidae</taxon>
        <taxon>Tortricinae</taxon>
        <taxon>Choristoneura</taxon>
    </lineage>
</organism>
<protein>
    <submittedName>
        <fullName evidence="1">Uncharacterized protein</fullName>
    </submittedName>
</protein>
<evidence type="ECO:0000313" key="1">
    <source>
        <dbReference type="EMBL" id="KAI8433152.1"/>
    </source>
</evidence>
<evidence type="ECO:0000313" key="2">
    <source>
        <dbReference type="Proteomes" id="UP001064048"/>
    </source>
</evidence>
<sequence>MSDTHVEGSYKGLQDQIEKLAVDQTNIVTKFDVLTNDVEELKKVVTQFSDKLAALEEVAVDRRRLKAEIKVLKNRIDELYVIVKDSKEDESVSAEDPREVELP</sequence>
<accession>A0ACC0K9P5</accession>